<proteinExistence type="predicted"/>
<protein>
    <submittedName>
        <fullName evidence="2">Uncharacterized protein</fullName>
    </submittedName>
</protein>
<dbReference type="Proteomes" id="UP000186851">
    <property type="component" value="Chromosome"/>
</dbReference>
<organism evidence="2 3">
    <name type="scientific">Odinarchaeota yellowstonii (strain LCB_4)</name>
    <dbReference type="NCBI Taxonomy" id="1841599"/>
    <lineage>
        <taxon>Archaea</taxon>
        <taxon>Promethearchaeati</taxon>
        <taxon>Candidatus Odinarchaeota</taxon>
        <taxon>Candidatus Odinarchaeia</taxon>
        <taxon>Candidatus Odinarchaeales</taxon>
        <taxon>Candidatus Odinarchaeaceae</taxon>
        <taxon>Candidatus Odinarchaeum</taxon>
    </lineage>
</organism>
<keyword evidence="1" id="KW-0175">Coiled coil</keyword>
<evidence type="ECO:0000313" key="3">
    <source>
        <dbReference type="Proteomes" id="UP000186851"/>
    </source>
</evidence>
<reference evidence="2" key="1">
    <citation type="journal article" date="2017" name="Nature">
        <title>Asgard archaea illuminate the origin of eukaryotic cellular complexity.</title>
        <authorList>
            <person name="Zaremba-Niedzwiedzka K."/>
            <person name="Caceres E.F."/>
            <person name="Saw J.H."/>
            <person name="Backstrom D."/>
            <person name="Juzokaite L."/>
            <person name="Vancaester E."/>
            <person name="Seitz K.W."/>
            <person name="Anantharaman K."/>
            <person name="Starnawski P."/>
            <person name="Kjeldsen K.U."/>
            <person name="Scott M.B."/>
            <person name="Nunoura T."/>
            <person name="Banfield J.F."/>
            <person name="Schramm A."/>
            <person name="Baker B.J."/>
            <person name="Spang A."/>
            <person name="Ettema T.J.G."/>
        </authorList>
    </citation>
    <scope>NUCLEOTIDE SEQUENCE</scope>
    <source>
        <strain evidence="2">LCB_4</strain>
    </source>
</reference>
<dbReference type="KEGG" id="oyw:OdinLCB4_004575"/>
<sequence length="560" mass="63290">MNRKVCLTVLIVLFIFTSVPFNISQQASYTPQNYLTVTVANRQISITTYGQVVVNDTLIVANNGSTSTNYILIGNRVEFNDYLNYVAAVFNGSRLQVSNRFTINSNISGYAVILPQALTPASIVNVTVTMVYNRIISSKGVGGYTVTIPKYPILPYNITHITGKITTPGVRTIPSSSTYTASNLTAYNYTTLKIEYTYSGTPLAEYTLFKRSLEINPWLGLKVIETHNITILNTGVASGITSFTITTLPYAQNFKIYDYTGILSYTQAASDNVTLVTVNFRYTVYSNQSYLFYIEYWLPLDSYRGQTANSIRVQTTPPQYTAREYSLNIILSTTSSVNTYTAPSDYTVQATLNTLTITRGNTTSYNTGAVELTYTIGVADIIGRPLLMSAITGIILTGFIAWRITTRREEEKEVVEVAEEKPKKIIREFCKLYEDKTALTERLEQLELNYLKGKIRKIEYQKRRGIYLTELERVDRALKPIKENLSKATSSYAKIVTSIEELELEKETAQRQLQDLRNKYRDKRITAATYNKIKEELEKKVSKLSQEIDKKILGLRQEIS</sequence>
<dbReference type="EMBL" id="CP091871">
    <property type="protein sequence ID" value="WEU39760.1"/>
    <property type="molecule type" value="Genomic_DNA"/>
</dbReference>
<evidence type="ECO:0000313" key="2">
    <source>
        <dbReference type="EMBL" id="WEU39760.1"/>
    </source>
</evidence>
<gene>
    <name evidence="2" type="ORF">OdinLCB4_004575</name>
</gene>
<name>A0AAF0IAK0_ODILC</name>
<evidence type="ECO:0000256" key="1">
    <source>
        <dbReference type="SAM" id="Coils"/>
    </source>
</evidence>
<feature type="coiled-coil region" evidence="1">
    <location>
        <begin position="492"/>
        <end position="554"/>
    </location>
</feature>
<accession>A0AAF0IAK0</accession>
<dbReference type="AlphaFoldDB" id="A0AAF0IAK0"/>
<reference evidence="2" key="2">
    <citation type="journal article" date="2022" name="Nat. Microbiol.">
        <title>A closed Candidatus Odinarchaeum chromosome exposes Asgard archaeal viruses.</title>
        <authorList>
            <person name="Tamarit D."/>
            <person name="Caceres E.F."/>
            <person name="Krupovic M."/>
            <person name="Nijland R."/>
            <person name="Eme L."/>
            <person name="Robinson N.P."/>
            <person name="Ettema T.J.G."/>
        </authorList>
    </citation>
    <scope>NUCLEOTIDE SEQUENCE</scope>
    <source>
        <strain evidence="2">LCB_4</strain>
    </source>
</reference>